<reference evidence="1" key="1">
    <citation type="submission" date="2014-09" db="EMBL/GenBank/DDBJ databases">
        <authorList>
            <person name="Magalhaes I.L.F."/>
            <person name="Oliveira U."/>
            <person name="Santos F.R."/>
            <person name="Vidigal T.H.D.A."/>
            <person name="Brescovit A.D."/>
            <person name="Santos A.J."/>
        </authorList>
    </citation>
    <scope>NUCLEOTIDE SEQUENCE</scope>
    <source>
        <tissue evidence="1">Shoot tissue taken approximately 20 cm above the soil surface</tissue>
    </source>
</reference>
<reference evidence="1" key="2">
    <citation type="journal article" date="2015" name="Data Brief">
        <title>Shoot transcriptome of the giant reed, Arundo donax.</title>
        <authorList>
            <person name="Barrero R.A."/>
            <person name="Guerrero F.D."/>
            <person name="Moolhuijzen P."/>
            <person name="Goolsby J.A."/>
            <person name="Tidwell J."/>
            <person name="Bellgard S.E."/>
            <person name="Bellgard M.I."/>
        </authorList>
    </citation>
    <scope>NUCLEOTIDE SEQUENCE</scope>
    <source>
        <tissue evidence="1">Shoot tissue taken approximately 20 cm above the soil surface</tissue>
    </source>
</reference>
<dbReference type="AlphaFoldDB" id="A0A0A9DFN6"/>
<sequence>MINAVYSSTRSRIFDSLFADAVRVRTSLSSSSVIRPSAFLSTMSKKVWSLASKPGSESCSQNSRS</sequence>
<evidence type="ECO:0000313" key="1">
    <source>
        <dbReference type="EMBL" id="JAD86601.1"/>
    </source>
</evidence>
<protein>
    <submittedName>
        <fullName evidence="1">Uncharacterized protein</fullName>
    </submittedName>
</protein>
<dbReference type="EMBL" id="GBRH01211294">
    <property type="protein sequence ID" value="JAD86601.1"/>
    <property type="molecule type" value="Transcribed_RNA"/>
</dbReference>
<accession>A0A0A9DFN6</accession>
<name>A0A0A9DFN6_ARUDO</name>
<proteinExistence type="predicted"/>
<organism evidence="1">
    <name type="scientific">Arundo donax</name>
    <name type="common">Giant reed</name>
    <name type="synonym">Donax arundinaceus</name>
    <dbReference type="NCBI Taxonomy" id="35708"/>
    <lineage>
        <taxon>Eukaryota</taxon>
        <taxon>Viridiplantae</taxon>
        <taxon>Streptophyta</taxon>
        <taxon>Embryophyta</taxon>
        <taxon>Tracheophyta</taxon>
        <taxon>Spermatophyta</taxon>
        <taxon>Magnoliopsida</taxon>
        <taxon>Liliopsida</taxon>
        <taxon>Poales</taxon>
        <taxon>Poaceae</taxon>
        <taxon>PACMAD clade</taxon>
        <taxon>Arundinoideae</taxon>
        <taxon>Arundineae</taxon>
        <taxon>Arundo</taxon>
    </lineage>
</organism>